<name>A0A7I4YLA2_HAECO</name>
<evidence type="ECO:0000313" key="3">
    <source>
        <dbReference type="WBParaSite" id="HCON_00111130-00001"/>
    </source>
</evidence>
<proteinExistence type="predicted"/>
<dbReference type="WBParaSite" id="HCON_00111130-00001">
    <property type="protein sequence ID" value="HCON_00111130-00001"/>
    <property type="gene ID" value="HCON_00111130"/>
</dbReference>
<protein>
    <submittedName>
        <fullName evidence="3">Glycoprotein</fullName>
    </submittedName>
</protein>
<dbReference type="Proteomes" id="UP000025227">
    <property type="component" value="Unplaced"/>
</dbReference>
<keyword evidence="1" id="KW-0732">Signal</keyword>
<sequence length="181" mass="20201">TTNLFDMTIAFITGLLLILTANAEDNSAAEAYSSCKNNLTYPKKGTDLPNWCRTMRIDVGSCLSEKLNIQDDGSIASRGNVLLKTFQRNPDANVLKDVKLYHYGCLYNSWSDFIDDHCFQTMIIDCVIGNKSCYYNACPAYGSYKLGQWQSLSSLENISHIPVTNIVLELMSIVFSINLAI</sequence>
<evidence type="ECO:0000256" key="1">
    <source>
        <dbReference type="SAM" id="SignalP"/>
    </source>
</evidence>
<evidence type="ECO:0000313" key="2">
    <source>
        <dbReference type="Proteomes" id="UP000025227"/>
    </source>
</evidence>
<organism evidence="2 3">
    <name type="scientific">Haemonchus contortus</name>
    <name type="common">Barber pole worm</name>
    <dbReference type="NCBI Taxonomy" id="6289"/>
    <lineage>
        <taxon>Eukaryota</taxon>
        <taxon>Metazoa</taxon>
        <taxon>Ecdysozoa</taxon>
        <taxon>Nematoda</taxon>
        <taxon>Chromadorea</taxon>
        <taxon>Rhabditida</taxon>
        <taxon>Rhabditina</taxon>
        <taxon>Rhabditomorpha</taxon>
        <taxon>Strongyloidea</taxon>
        <taxon>Trichostrongylidae</taxon>
        <taxon>Haemonchus</taxon>
    </lineage>
</organism>
<accession>A0A7I4YLA2</accession>
<dbReference type="AlphaFoldDB" id="A0A7I4YLA2"/>
<reference evidence="3" key="1">
    <citation type="submission" date="2020-12" db="UniProtKB">
        <authorList>
            <consortium name="WormBaseParasite"/>
        </authorList>
    </citation>
    <scope>IDENTIFICATION</scope>
    <source>
        <strain evidence="3">MHco3</strain>
    </source>
</reference>
<feature type="chain" id="PRO_5029868563" evidence="1">
    <location>
        <begin position="24"/>
        <end position="181"/>
    </location>
</feature>
<keyword evidence="2" id="KW-1185">Reference proteome</keyword>
<dbReference type="OrthoDB" id="5865705at2759"/>
<feature type="signal peptide" evidence="1">
    <location>
        <begin position="1"/>
        <end position="23"/>
    </location>
</feature>